<dbReference type="InterPro" id="IPR003787">
    <property type="entry name" value="Sulphur_relay_DsrE/F-like"/>
</dbReference>
<dbReference type="GO" id="GO:0016740">
    <property type="term" value="F:transferase activity"/>
    <property type="evidence" value="ECO:0007669"/>
    <property type="project" value="UniProtKB-KW"/>
</dbReference>
<dbReference type="OrthoDB" id="9801500at2"/>
<dbReference type="EMBL" id="NIQC01000030">
    <property type="protein sequence ID" value="OWZ83006.1"/>
    <property type="molecule type" value="Genomic_DNA"/>
</dbReference>
<dbReference type="AlphaFoldDB" id="A0A226BVI3"/>
<name>A0A226BVI3_9FIRM</name>
<dbReference type="InterPro" id="IPR019870">
    <property type="entry name" value="Se_metab_YedF"/>
</dbReference>
<dbReference type="Pfam" id="PF02635">
    <property type="entry name" value="DsrE"/>
    <property type="match status" value="1"/>
</dbReference>
<gene>
    <name evidence="1" type="primary">yedF</name>
    <name evidence="1" type="ORF">CDO51_10930</name>
</gene>
<protein>
    <submittedName>
        <fullName evidence="1">Sulfurtransferase-like selenium metabolism protein YedF</fullName>
    </submittedName>
</protein>
<dbReference type="Gene3D" id="3.40.1260.10">
    <property type="entry name" value="DsrEFH-like"/>
    <property type="match status" value="1"/>
</dbReference>
<sequence>MSQNYILLITSDTLGEGDKELGVKLMSSYLHSLNETEILPTHILFMNSGVKLVTNESDSLEELNILEEKGVKLLACGTCLSYYSLEEKKAVGEVGNMHLSAELMVKADKVVTLS</sequence>
<dbReference type="RefSeq" id="WP_089024295.1">
    <property type="nucleotide sequence ID" value="NZ_NIQC01000030.1"/>
</dbReference>
<dbReference type="InterPro" id="IPR027396">
    <property type="entry name" value="DsrEFH-like"/>
</dbReference>
<organism evidence="1 2">
    <name type="scientific">Natranaerobius trueperi</name>
    <dbReference type="NCBI Taxonomy" id="759412"/>
    <lineage>
        <taxon>Bacteria</taxon>
        <taxon>Bacillati</taxon>
        <taxon>Bacillota</taxon>
        <taxon>Clostridia</taxon>
        <taxon>Natranaerobiales</taxon>
        <taxon>Natranaerobiaceae</taxon>
        <taxon>Natranaerobius</taxon>
    </lineage>
</organism>
<reference evidence="1 2" key="1">
    <citation type="submission" date="2017-06" db="EMBL/GenBank/DDBJ databases">
        <title>Draft Genome Sequence of Natranaerobius trueperi halophilic, alkalithermophilic bacteria from soda lakes.</title>
        <authorList>
            <person name="Zhao B."/>
        </authorList>
    </citation>
    <scope>NUCLEOTIDE SEQUENCE [LARGE SCALE GENOMIC DNA]</scope>
    <source>
        <strain evidence="1 2">DSM 18760</strain>
    </source>
</reference>
<keyword evidence="2" id="KW-1185">Reference proteome</keyword>
<proteinExistence type="predicted"/>
<dbReference type="Proteomes" id="UP000214588">
    <property type="component" value="Unassembled WGS sequence"/>
</dbReference>
<dbReference type="SUPFAM" id="SSF75169">
    <property type="entry name" value="DsrEFH-like"/>
    <property type="match status" value="1"/>
</dbReference>
<evidence type="ECO:0000313" key="2">
    <source>
        <dbReference type="Proteomes" id="UP000214588"/>
    </source>
</evidence>
<evidence type="ECO:0000313" key="1">
    <source>
        <dbReference type="EMBL" id="OWZ83006.1"/>
    </source>
</evidence>
<accession>A0A226BVI3</accession>
<dbReference type="NCBIfam" id="TIGR03527">
    <property type="entry name" value="selenium_YedF"/>
    <property type="match status" value="1"/>
</dbReference>
<comment type="caution">
    <text evidence="1">The sequence shown here is derived from an EMBL/GenBank/DDBJ whole genome shotgun (WGS) entry which is preliminary data.</text>
</comment>
<keyword evidence="1" id="KW-0808">Transferase</keyword>